<organism evidence="1">
    <name type="scientific">Siphoviridae sp. ctD6g5</name>
    <dbReference type="NCBI Taxonomy" id="2826196"/>
    <lineage>
        <taxon>Viruses</taxon>
        <taxon>Duplodnaviria</taxon>
        <taxon>Heunggongvirae</taxon>
        <taxon>Uroviricota</taxon>
        <taxon>Caudoviricetes</taxon>
    </lineage>
</organism>
<proteinExistence type="predicted"/>
<reference evidence="1" key="1">
    <citation type="journal article" date="2021" name="Proc. Natl. Acad. Sci. U.S.A.">
        <title>A Catalog of Tens of Thousands of Viruses from Human Metagenomes Reveals Hidden Associations with Chronic Diseases.</title>
        <authorList>
            <person name="Tisza M.J."/>
            <person name="Buck C.B."/>
        </authorList>
    </citation>
    <scope>NUCLEOTIDE SEQUENCE</scope>
    <source>
        <strain evidence="1">CtD6g5</strain>
    </source>
</reference>
<protein>
    <submittedName>
        <fullName evidence="1">Uncharacterized protein</fullName>
    </submittedName>
</protein>
<name>A0A8S5MS01_9CAUD</name>
<sequence>MIKEALQYIVGLSEAKVQDITLADGTVQTYSDKPLHRLQKHIPMVDKAIEMCTLTSLVDYIKGNIDSMSDKMIIQVVDPETVVLFSQLNEERYREKMVVVKARIPDFRFDTYMDQENFCINLQSKFIDDPDTDRALILKFAGTMEAGTIAEYGDDGVTQKATVKTGIASKGEAIVPNPVKLRPYRTFLEVEQPASEFIFRVKQNKYDGISCAIFEADGGAWKIAATSSIKDYLQFELSGLDQFTVIS</sequence>
<dbReference type="EMBL" id="BK014970">
    <property type="protein sequence ID" value="DAD84996.1"/>
    <property type="molecule type" value="Genomic_DNA"/>
</dbReference>
<accession>A0A8S5MS01</accession>
<evidence type="ECO:0000313" key="1">
    <source>
        <dbReference type="EMBL" id="DAD84996.1"/>
    </source>
</evidence>